<evidence type="ECO:0000256" key="1">
    <source>
        <dbReference type="ARBA" id="ARBA00022729"/>
    </source>
</evidence>
<dbReference type="Proteomes" id="UP000184694">
    <property type="component" value="Unassembled WGS sequence"/>
</dbReference>
<organism evidence="3 4">
    <name type="scientific">Halodesulfovibrio marinisediminis DSM 17456</name>
    <dbReference type="NCBI Taxonomy" id="1121457"/>
    <lineage>
        <taxon>Bacteria</taxon>
        <taxon>Pseudomonadati</taxon>
        <taxon>Thermodesulfobacteriota</taxon>
        <taxon>Desulfovibrionia</taxon>
        <taxon>Desulfovibrionales</taxon>
        <taxon>Desulfovibrionaceae</taxon>
        <taxon>Halodesulfovibrio</taxon>
    </lineage>
</organism>
<feature type="chain" id="PRO_5012432824" evidence="2">
    <location>
        <begin position="25"/>
        <end position="556"/>
    </location>
</feature>
<keyword evidence="1 2" id="KW-0732">Signal</keyword>
<gene>
    <name evidence="3" type="ORF">SAMN02745161_1041</name>
</gene>
<feature type="signal peptide" evidence="2">
    <location>
        <begin position="1"/>
        <end position="24"/>
    </location>
</feature>
<evidence type="ECO:0000313" key="3">
    <source>
        <dbReference type="EMBL" id="SIN89133.1"/>
    </source>
</evidence>
<evidence type="ECO:0000256" key="2">
    <source>
        <dbReference type="SAM" id="SignalP"/>
    </source>
</evidence>
<dbReference type="AlphaFoldDB" id="A0A1N6F1M0"/>
<dbReference type="Pfam" id="PF13517">
    <property type="entry name" value="FG-GAP_3"/>
    <property type="match status" value="1"/>
</dbReference>
<evidence type="ECO:0000313" key="4">
    <source>
        <dbReference type="Proteomes" id="UP000184694"/>
    </source>
</evidence>
<dbReference type="RefSeq" id="WP_074215896.1">
    <property type="nucleotide sequence ID" value="NZ_FSRG01000004.1"/>
</dbReference>
<dbReference type="SUPFAM" id="SSF69318">
    <property type="entry name" value="Integrin alpha N-terminal domain"/>
    <property type="match status" value="2"/>
</dbReference>
<dbReference type="OrthoDB" id="5422153at2"/>
<name>A0A1N6F1M0_9BACT</name>
<proteinExistence type="predicted"/>
<dbReference type="InterPro" id="IPR028994">
    <property type="entry name" value="Integrin_alpha_N"/>
</dbReference>
<dbReference type="EMBL" id="FSRG01000004">
    <property type="protein sequence ID" value="SIN89133.1"/>
    <property type="molecule type" value="Genomic_DNA"/>
</dbReference>
<dbReference type="InterPro" id="IPR013517">
    <property type="entry name" value="FG-GAP"/>
</dbReference>
<reference evidence="4" key="1">
    <citation type="submission" date="2016-11" db="EMBL/GenBank/DDBJ databases">
        <authorList>
            <person name="Varghese N."/>
            <person name="Submissions S."/>
        </authorList>
    </citation>
    <scope>NUCLEOTIDE SEQUENCE [LARGE SCALE GENOMIC DNA]</scope>
    <source>
        <strain evidence="4">DSM 17456</strain>
    </source>
</reference>
<dbReference type="STRING" id="1121457.SAMN02745161_1041"/>
<accession>A0A1N6F1M0</accession>
<protein>
    <submittedName>
        <fullName evidence="3">Repeat domain-containing protein</fullName>
    </submittedName>
</protein>
<keyword evidence="4" id="KW-1185">Reference proteome</keyword>
<sequence length="556" mass="61092">MQSVMRTVVLTVLMLMLSMSVAFAEGAKTFGIVPFTVNGPKTFTYLERAIPQMLSSRLFWKDHFIPVDATALDGIAAPANTADAQKALSASGADYLVYGSVNLIGDQASLDVRVADKDGNVWPRSASSSLNDMIPTLQNIAGAINTEVFDRPDARAQAVADAKQRVNQMNPAITVNQTSANQEVYLNPQFRYAGANESNTRLRSNALRFAAHGMVVADITGDKKNEVVLLDKHNVRVYNFDKNTLVPVTEKKVSSRYDMLTVRALDIDRDGVNELIISGMDKDQAATTYFYTMKGGQLVEFAPNVKMLVNVVPLPPNYLPTMIGQKTRKGGSVLTPKVEELAYVNGEVVPSRRVAVPKKANLYNFAWVPDEEGDKVVVLLPDSEKLAVFNSKFDRMVATDVPYSGSTISIENDDTMPGLGKDKLLIPAKYYIPMPFVVEDLDHNGKYEVLVNKPISVAAQFFDRYRFFPQGEIHSLQWDGVGLGLQWKTRRIKGGVMAYQIADLNNDGIMDLVVGINTHPGATGFEARKTMVLGYPLDLGKVDPSTAADKGYSEEQ</sequence>